<dbReference type="InterPro" id="IPR032675">
    <property type="entry name" value="LRR_dom_sf"/>
</dbReference>
<gene>
    <name evidence="5" type="ORF">H8S64_14470</name>
</gene>
<keyword evidence="3" id="KW-0677">Repeat</keyword>
<dbReference type="PROSITE" id="PS51257">
    <property type="entry name" value="PROKAR_LIPOPROTEIN"/>
    <property type="match status" value="1"/>
</dbReference>
<keyword evidence="6" id="KW-1185">Reference proteome</keyword>
<evidence type="ECO:0000256" key="2">
    <source>
        <dbReference type="ARBA" id="ARBA00022729"/>
    </source>
</evidence>
<proteinExistence type="predicted"/>
<evidence type="ECO:0000313" key="5">
    <source>
        <dbReference type="EMBL" id="MBC5622303.1"/>
    </source>
</evidence>
<evidence type="ECO:0000313" key="6">
    <source>
        <dbReference type="Proteomes" id="UP000646484"/>
    </source>
</evidence>
<dbReference type="Proteomes" id="UP000646484">
    <property type="component" value="Unassembled WGS sequence"/>
</dbReference>
<dbReference type="InterPro" id="IPR053211">
    <property type="entry name" value="DNA_repair-toleration"/>
</dbReference>
<accession>A0ABR7D2Y9</accession>
<evidence type="ECO:0000256" key="1">
    <source>
        <dbReference type="ARBA" id="ARBA00022614"/>
    </source>
</evidence>
<dbReference type="PANTHER" id="PTHR48060">
    <property type="entry name" value="DNA DAMAGE-REPAIR/TOLERATION PROTEIN DRT100"/>
    <property type="match status" value="1"/>
</dbReference>
<organism evidence="5 6">
    <name type="scientific">Butyricimonas hominis</name>
    <dbReference type="NCBI Taxonomy" id="2763032"/>
    <lineage>
        <taxon>Bacteria</taxon>
        <taxon>Pseudomonadati</taxon>
        <taxon>Bacteroidota</taxon>
        <taxon>Bacteroidia</taxon>
        <taxon>Bacteroidales</taxon>
        <taxon>Odoribacteraceae</taxon>
        <taxon>Butyricimonas</taxon>
    </lineage>
</organism>
<evidence type="ECO:0000259" key="4">
    <source>
        <dbReference type="Pfam" id="PF23598"/>
    </source>
</evidence>
<dbReference type="Pfam" id="PF00560">
    <property type="entry name" value="LRR_1"/>
    <property type="match status" value="1"/>
</dbReference>
<keyword evidence="2" id="KW-0732">Signal</keyword>
<dbReference type="InterPro" id="IPR001611">
    <property type="entry name" value="Leu-rich_rpt"/>
</dbReference>
<dbReference type="Pfam" id="PF23598">
    <property type="entry name" value="LRR_14"/>
    <property type="match status" value="1"/>
</dbReference>
<sequence length="617" mass="67649">MKRYIISWMLLGIMSLWIFSSCEDYNFKDVPDPVVPEDMTPGLKLLNNEILIDAFGNAQGFELRAIGGKWSVEPEKETPWLLDYEPKSGDEGNAVVGVTLRVNEGMEERFCKLIVRQENTGKVDTVYVKQFTYESKYNRRTDSLAMLAVYKALKGEDWMKPWNTKKPMTEWTGVILEEIEGEQRIVGLSLNDFKLSGDLANEIGNLRELRSLKVGGIGKVYKCPNSLINLRKLETLDVNFSDGTEWFLPNDMSSMLSLKVFKPAALKVPIESFAGFYTLPALEELNLSTMYLIGDLPTGISKMKSLKSLSLAGTNIYSLPDDIGELAENLTALDLRGCQSLASLGTSFSKLVNLTSLTLSGCKVLKNLPAGLGNLSGLTSLDLSSCEKLERLSEDFGNLMITTLNLKDCAALTGLPESFGNLVRLKKLTMSGTGMTELPAGLSGLVALEELDITGSYGGEGMSGIASEIFAGMPDLKTLKAGYNQFSGGLSWLKILTKLEVLDMSDNSLDGVLDFNDFASSCKEISLSGNQLSGTLEGISKLTNITRLNLRDNNLTGTIPVEVTRLTKFSWGGLGLSGNRLSGEIPSEVLSWNKWNNLSPTWNIYPQQDGYGFTNVP</sequence>
<comment type="caution">
    <text evidence="5">The sequence shown here is derived from an EMBL/GenBank/DDBJ whole genome shotgun (WGS) entry which is preliminary data.</text>
</comment>
<protein>
    <recommendedName>
        <fullName evidence="4">Disease resistance R13L4/SHOC-2-like LRR domain-containing protein</fullName>
    </recommendedName>
</protein>
<dbReference type="InterPro" id="IPR055414">
    <property type="entry name" value="LRR_R13L4/SHOC2-like"/>
</dbReference>
<dbReference type="SUPFAM" id="SSF52047">
    <property type="entry name" value="RNI-like"/>
    <property type="match status" value="1"/>
</dbReference>
<dbReference type="InterPro" id="IPR003591">
    <property type="entry name" value="Leu-rich_rpt_typical-subtyp"/>
</dbReference>
<dbReference type="RefSeq" id="WP_186976931.1">
    <property type="nucleotide sequence ID" value="NZ_JACOOH010000006.1"/>
</dbReference>
<keyword evidence="1" id="KW-0433">Leucine-rich repeat</keyword>
<feature type="domain" description="Disease resistance R13L4/SHOC-2-like LRR" evidence="4">
    <location>
        <begin position="299"/>
        <end position="399"/>
    </location>
</feature>
<dbReference type="EMBL" id="JACOOH010000006">
    <property type="protein sequence ID" value="MBC5622303.1"/>
    <property type="molecule type" value="Genomic_DNA"/>
</dbReference>
<dbReference type="SMART" id="SM00369">
    <property type="entry name" value="LRR_TYP"/>
    <property type="match status" value="5"/>
</dbReference>
<dbReference type="Gene3D" id="3.80.10.10">
    <property type="entry name" value="Ribonuclease Inhibitor"/>
    <property type="match status" value="2"/>
</dbReference>
<name>A0ABR7D2Y9_9BACT</name>
<evidence type="ECO:0000256" key="3">
    <source>
        <dbReference type="ARBA" id="ARBA00022737"/>
    </source>
</evidence>
<dbReference type="PANTHER" id="PTHR48060:SF21">
    <property type="entry name" value="L DOMAIN-LIKE PROTEIN"/>
    <property type="match status" value="1"/>
</dbReference>
<reference evidence="5 6" key="1">
    <citation type="submission" date="2020-08" db="EMBL/GenBank/DDBJ databases">
        <title>Genome public.</title>
        <authorList>
            <person name="Liu C."/>
            <person name="Sun Q."/>
        </authorList>
    </citation>
    <scope>NUCLEOTIDE SEQUENCE [LARGE SCALE GENOMIC DNA]</scope>
    <source>
        <strain evidence="5 6">NSJ-56</strain>
    </source>
</reference>